<keyword evidence="1" id="KW-0378">Hydrolase</keyword>
<comment type="caution">
    <text evidence="2">The sequence shown here is derived from an EMBL/GenBank/DDBJ whole genome shotgun (WGS) entry which is preliminary data.</text>
</comment>
<sequence length="383" mass="41927">MDSLPSRDGFRMPAEWHPHSMCWMGWPRRPDNWRNNAGPAQEAFARVVSAIMQFEPVTVCAPDVSKVHTAVGPSDDSANTVPAATEIIHMEQDDSWFRDCGPTFLLRERPGEAGKQELAGVDWIFNAWGGENGGLYKSWDKDQKVASLILERAGALRYKCPHVLEGGSIHVDSEGTVMTTEECLLNPNRNPDLGKEQIEEFLKGYLGVSKVLWLPKGLYKDTDTNGHVDNFACFARPGVVLLAWTDDTQDPQHAISAEALQYLESQTDAKGRRLEVIKMPLPPPLHISEEESAGVAKVDGSAPREAGERLAASYVNFYLPNGGVIAPQFGGEAAEADARALEVFRSAFPGRKVVGVQTREVLLGGGNIHCITQQQPSLDTVPS</sequence>
<dbReference type="NCBIfam" id="TIGR03380">
    <property type="entry name" value="agmatine_aguA"/>
    <property type="match status" value="1"/>
</dbReference>
<dbReference type="Proteomes" id="UP001497392">
    <property type="component" value="Unassembled WGS sequence"/>
</dbReference>
<dbReference type="Pfam" id="PF04371">
    <property type="entry name" value="PAD_porph"/>
    <property type="match status" value="1"/>
</dbReference>
<dbReference type="HAMAP" id="MF_01841">
    <property type="entry name" value="Agmatine_deimin"/>
    <property type="match status" value="1"/>
</dbReference>
<keyword evidence="3" id="KW-1185">Reference proteome</keyword>
<accession>A0ABP1FW03</accession>
<dbReference type="Gene3D" id="3.75.10.10">
    <property type="entry name" value="L-arginine/glycine Amidinotransferase, Chain A"/>
    <property type="match status" value="1"/>
</dbReference>
<evidence type="ECO:0000256" key="1">
    <source>
        <dbReference type="ARBA" id="ARBA00022801"/>
    </source>
</evidence>
<gene>
    <name evidence="2" type="primary">g4727</name>
    <name evidence="2" type="ORF">VP750_LOCUS4032</name>
</gene>
<organism evidence="2 3">
    <name type="scientific">Coccomyxa viridis</name>
    <dbReference type="NCBI Taxonomy" id="1274662"/>
    <lineage>
        <taxon>Eukaryota</taxon>
        <taxon>Viridiplantae</taxon>
        <taxon>Chlorophyta</taxon>
        <taxon>core chlorophytes</taxon>
        <taxon>Trebouxiophyceae</taxon>
        <taxon>Trebouxiophyceae incertae sedis</taxon>
        <taxon>Coccomyxaceae</taxon>
        <taxon>Coccomyxa</taxon>
    </lineage>
</organism>
<dbReference type="NCBIfam" id="NF010070">
    <property type="entry name" value="PRK13551.1"/>
    <property type="match status" value="1"/>
</dbReference>
<dbReference type="PANTHER" id="PTHR31377:SF2">
    <property type="entry name" value="AGMATINE DEIMINASE"/>
    <property type="match status" value="1"/>
</dbReference>
<evidence type="ECO:0000313" key="3">
    <source>
        <dbReference type="Proteomes" id="UP001497392"/>
    </source>
</evidence>
<protein>
    <submittedName>
        <fullName evidence="2">G4727 protein</fullName>
    </submittedName>
</protein>
<dbReference type="PANTHER" id="PTHR31377">
    <property type="entry name" value="AGMATINE DEIMINASE-RELATED"/>
    <property type="match status" value="1"/>
</dbReference>
<dbReference type="SUPFAM" id="SSF55909">
    <property type="entry name" value="Pentein"/>
    <property type="match status" value="1"/>
</dbReference>
<dbReference type="InterPro" id="IPR007466">
    <property type="entry name" value="Peptidyl-Arg-deiminase_porph"/>
</dbReference>
<dbReference type="InterPro" id="IPR017754">
    <property type="entry name" value="Agmatine_deiminase"/>
</dbReference>
<proteinExistence type="inferred from homology"/>
<name>A0ABP1FW03_9CHLO</name>
<evidence type="ECO:0000313" key="2">
    <source>
        <dbReference type="EMBL" id="CAL5222373.1"/>
    </source>
</evidence>
<dbReference type="EMBL" id="CAXHTA020000007">
    <property type="protein sequence ID" value="CAL5222373.1"/>
    <property type="molecule type" value="Genomic_DNA"/>
</dbReference>
<reference evidence="2 3" key="1">
    <citation type="submission" date="2024-06" db="EMBL/GenBank/DDBJ databases">
        <authorList>
            <person name="Kraege A."/>
            <person name="Thomma B."/>
        </authorList>
    </citation>
    <scope>NUCLEOTIDE SEQUENCE [LARGE SCALE GENOMIC DNA]</scope>
</reference>